<name>A0A8S1WNJ3_9CILI</name>
<evidence type="ECO:0000313" key="3">
    <source>
        <dbReference type="EMBL" id="CAD8189789.1"/>
    </source>
</evidence>
<proteinExistence type="predicted"/>
<evidence type="ECO:0000313" key="4">
    <source>
        <dbReference type="Proteomes" id="UP000689195"/>
    </source>
</evidence>
<feature type="compositionally biased region" description="Basic and acidic residues" evidence="1">
    <location>
        <begin position="233"/>
        <end position="272"/>
    </location>
</feature>
<feature type="compositionally biased region" description="Basic and acidic residues" evidence="1">
    <location>
        <begin position="281"/>
        <end position="458"/>
    </location>
</feature>
<evidence type="ECO:0000259" key="2">
    <source>
        <dbReference type="PROSITE" id="PS50882"/>
    </source>
</evidence>
<evidence type="ECO:0000256" key="1">
    <source>
        <dbReference type="SAM" id="MobiDB-lite"/>
    </source>
</evidence>
<gene>
    <name evidence="3" type="ORF">PPENT_87.1.T0940206</name>
</gene>
<sequence>MEGKLNLYLDIFKQPSNKFFIIKYKTRGQADQSLNNKVIFVQKRFDLQLRNAAQVCEQVGVFLSCLDQKSFIAFGTIQNEPTDFDYLTEEQQQNLSKLQEFFQSFVKVEWMFKGVLNFEKTQNIKNDLNEMKPINHCKDVQELTYQTAEQLFSLLQKQKPYKPQPQQDIRIPHQLNKIFRENFGENNSDKQISSKSRSRLREKDQDNDKFKDQDDDKDKDRRKQSKDRKKEKKSYDHKSRDRRSKDRISKDRISKDKKQHSNEKQNYREDKSLNIQEFVIDDNKDLRDFEKQKERQAREQEQIKEKDQRERDRTKEQRDREKEKKQLKELEKREREEKEMIDKYKQQERERDKDKEREKKDREKDRERDRQKDTDYNRDREKLDKGRYNKKDDLKYRDRNDSKHDYDKRRKDKERDKNNRERSIDQSYEKSDRKDRDSKKDKERQRGGDTERERDYNYHKKQKDYRRETKRKRSEERLKPRSRSDERRQDHNQNKNKKALDIASLSELQRELYSSVSLQSHKNEQQQKDCELEVFSKLPKQKDEVDLGVILDVLDSPKQNDQQFQPLIQPVMITYNEQAVLTKQSELHQQNNHSDSKKRILVVKQEKSQSIPDIVDQKKSQQSGSMKIIKDAPVKIIQQINNQQSYQESKQGSGNSIKDRIILKKK</sequence>
<feature type="compositionally biased region" description="Basic and acidic residues" evidence="1">
    <location>
        <begin position="199"/>
        <end position="221"/>
    </location>
</feature>
<keyword evidence="4" id="KW-1185">Reference proteome</keyword>
<organism evidence="3 4">
    <name type="scientific">Paramecium pentaurelia</name>
    <dbReference type="NCBI Taxonomy" id="43138"/>
    <lineage>
        <taxon>Eukaryota</taxon>
        <taxon>Sar</taxon>
        <taxon>Alveolata</taxon>
        <taxon>Ciliophora</taxon>
        <taxon>Intramacronucleata</taxon>
        <taxon>Oligohymenophorea</taxon>
        <taxon>Peniculida</taxon>
        <taxon>Parameciidae</taxon>
        <taxon>Paramecium</taxon>
    </lineage>
</organism>
<feature type="region of interest" description="Disordered" evidence="1">
    <location>
        <begin position="181"/>
        <end position="503"/>
    </location>
</feature>
<dbReference type="GO" id="GO:0003723">
    <property type="term" value="F:RNA binding"/>
    <property type="evidence" value="ECO:0007669"/>
    <property type="project" value="InterPro"/>
</dbReference>
<protein>
    <recommendedName>
        <fullName evidence="2">YTH domain-containing protein</fullName>
    </recommendedName>
</protein>
<dbReference type="InterPro" id="IPR007275">
    <property type="entry name" value="YTH_domain"/>
</dbReference>
<dbReference type="CDD" id="cd21134">
    <property type="entry name" value="YTH"/>
    <property type="match status" value="1"/>
</dbReference>
<feature type="compositionally biased region" description="Basic and acidic residues" evidence="1">
    <location>
        <begin position="657"/>
        <end position="666"/>
    </location>
</feature>
<dbReference type="Pfam" id="PF04146">
    <property type="entry name" value="YTH"/>
    <property type="match status" value="1"/>
</dbReference>
<dbReference type="Proteomes" id="UP000689195">
    <property type="component" value="Unassembled WGS sequence"/>
</dbReference>
<feature type="domain" description="YTH" evidence="2">
    <location>
        <begin position="17"/>
        <end position="155"/>
    </location>
</feature>
<feature type="compositionally biased region" description="Basic residues" evidence="1">
    <location>
        <begin position="459"/>
        <end position="472"/>
    </location>
</feature>
<comment type="caution">
    <text evidence="3">The sequence shown here is derived from an EMBL/GenBank/DDBJ whole genome shotgun (WGS) entry which is preliminary data.</text>
</comment>
<feature type="compositionally biased region" description="Basic and acidic residues" evidence="1">
    <location>
        <begin position="473"/>
        <end position="493"/>
    </location>
</feature>
<dbReference type="EMBL" id="CAJJDO010000094">
    <property type="protein sequence ID" value="CAD8189789.1"/>
    <property type="molecule type" value="Genomic_DNA"/>
</dbReference>
<accession>A0A8S1WNJ3</accession>
<reference evidence="3" key="1">
    <citation type="submission" date="2021-01" db="EMBL/GenBank/DDBJ databases">
        <authorList>
            <consortium name="Genoscope - CEA"/>
            <person name="William W."/>
        </authorList>
    </citation>
    <scope>NUCLEOTIDE SEQUENCE</scope>
</reference>
<dbReference type="OrthoDB" id="312247at2759"/>
<feature type="region of interest" description="Disordered" evidence="1">
    <location>
        <begin position="643"/>
        <end position="666"/>
    </location>
</feature>
<dbReference type="PROSITE" id="PS50882">
    <property type="entry name" value="YTH"/>
    <property type="match status" value="1"/>
</dbReference>
<feature type="compositionally biased region" description="Polar residues" evidence="1">
    <location>
        <begin position="645"/>
        <end position="656"/>
    </location>
</feature>
<dbReference type="AlphaFoldDB" id="A0A8S1WNJ3"/>
<feature type="compositionally biased region" description="Polar residues" evidence="1">
    <location>
        <begin position="184"/>
        <end position="195"/>
    </location>
</feature>
<feature type="compositionally biased region" description="Basic residues" evidence="1">
    <location>
        <begin position="222"/>
        <end position="232"/>
    </location>
</feature>